<name>A0A6J4JL66_9PROT</name>
<feature type="signal peptide" evidence="1">
    <location>
        <begin position="1"/>
        <end position="27"/>
    </location>
</feature>
<protein>
    <submittedName>
        <fullName evidence="2">Uncharacterized protein</fullName>
    </submittedName>
</protein>
<reference evidence="2" key="1">
    <citation type="submission" date="2020-02" db="EMBL/GenBank/DDBJ databases">
        <authorList>
            <person name="Meier V. D."/>
        </authorList>
    </citation>
    <scope>NUCLEOTIDE SEQUENCE</scope>
    <source>
        <strain evidence="2">AVDCRST_MAG08</strain>
    </source>
</reference>
<gene>
    <name evidence="2" type="ORF">AVDCRST_MAG08-3795</name>
</gene>
<evidence type="ECO:0000256" key="1">
    <source>
        <dbReference type="SAM" id="SignalP"/>
    </source>
</evidence>
<dbReference type="EMBL" id="CADCTG010000293">
    <property type="protein sequence ID" value="CAA9281410.1"/>
    <property type="molecule type" value="Genomic_DNA"/>
</dbReference>
<accession>A0A6J4JL66</accession>
<proteinExistence type="predicted"/>
<evidence type="ECO:0000313" key="2">
    <source>
        <dbReference type="EMBL" id="CAA9281410.1"/>
    </source>
</evidence>
<feature type="non-terminal residue" evidence="2">
    <location>
        <position position="49"/>
    </location>
</feature>
<feature type="chain" id="PRO_5026693564" evidence="1">
    <location>
        <begin position="28"/>
        <end position="49"/>
    </location>
</feature>
<keyword evidence="1" id="KW-0732">Signal</keyword>
<sequence>MTSLRAARPVALGLALAVLATAPVASAAWGALGGAGRAFPTGRLLGLAA</sequence>
<organism evidence="2">
    <name type="scientific">uncultured Acetobacteraceae bacterium</name>
    <dbReference type="NCBI Taxonomy" id="169975"/>
    <lineage>
        <taxon>Bacteria</taxon>
        <taxon>Pseudomonadati</taxon>
        <taxon>Pseudomonadota</taxon>
        <taxon>Alphaproteobacteria</taxon>
        <taxon>Acetobacterales</taxon>
        <taxon>Acetobacteraceae</taxon>
        <taxon>environmental samples</taxon>
    </lineage>
</organism>
<dbReference type="AlphaFoldDB" id="A0A6J4JL66"/>